<gene>
    <name evidence="1" type="ORF">ACFQGH_18675</name>
</gene>
<reference evidence="1 2" key="1">
    <citation type="journal article" date="2019" name="Int. J. Syst. Evol. Microbiol.">
        <title>The Global Catalogue of Microorganisms (GCM) 10K type strain sequencing project: providing services to taxonomists for standard genome sequencing and annotation.</title>
        <authorList>
            <consortium name="The Broad Institute Genomics Platform"/>
            <consortium name="The Broad Institute Genome Sequencing Center for Infectious Disease"/>
            <person name="Wu L."/>
            <person name="Ma J."/>
        </authorList>
    </citation>
    <scope>NUCLEOTIDE SEQUENCE [LARGE SCALE GENOMIC DNA]</scope>
    <source>
        <strain evidence="1 2">CGMCC 1.3240</strain>
    </source>
</reference>
<comment type="caution">
    <text evidence="1">The sequence shown here is derived from an EMBL/GenBank/DDBJ whole genome shotgun (WGS) entry which is preliminary data.</text>
</comment>
<dbReference type="RefSeq" id="WP_340605803.1">
    <property type="nucleotide sequence ID" value="NZ_JBBMXV010000011.1"/>
</dbReference>
<proteinExistence type="predicted"/>
<dbReference type="AlphaFoldDB" id="A0ABD5VAQ4"/>
<evidence type="ECO:0000313" key="1">
    <source>
        <dbReference type="EMBL" id="MFC6907210.1"/>
    </source>
</evidence>
<protein>
    <recommendedName>
        <fullName evidence="3">Secreted protein</fullName>
    </recommendedName>
</protein>
<dbReference type="Proteomes" id="UP001596312">
    <property type="component" value="Unassembled WGS sequence"/>
</dbReference>
<organism evidence="1 2">
    <name type="scientific">Halalkalicoccus tibetensis</name>
    <dbReference type="NCBI Taxonomy" id="175632"/>
    <lineage>
        <taxon>Archaea</taxon>
        <taxon>Methanobacteriati</taxon>
        <taxon>Methanobacteriota</taxon>
        <taxon>Stenosarchaea group</taxon>
        <taxon>Halobacteria</taxon>
        <taxon>Halobacteriales</taxon>
        <taxon>Halococcaceae</taxon>
        <taxon>Halalkalicoccus</taxon>
    </lineage>
</organism>
<evidence type="ECO:0008006" key="3">
    <source>
        <dbReference type="Google" id="ProtNLM"/>
    </source>
</evidence>
<keyword evidence="2" id="KW-1185">Reference proteome</keyword>
<sequence>MLVARFHSQYHLCVRSIAVVLPVGGIDRDGDTSVGEVLDVLLLELLEELLIDIIEVLAQFAPRELLDRTEVSIAIRRPPFRVV</sequence>
<name>A0ABD5VAQ4_9EURY</name>
<accession>A0ABD5VAQ4</accession>
<dbReference type="EMBL" id="JBHSXQ010000011">
    <property type="protein sequence ID" value="MFC6907210.1"/>
    <property type="molecule type" value="Genomic_DNA"/>
</dbReference>
<evidence type="ECO:0000313" key="2">
    <source>
        <dbReference type="Proteomes" id="UP001596312"/>
    </source>
</evidence>